<name>A0A1Z4BYF4_9GAMM</name>
<feature type="binding site" evidence="12">
    <location>
        <position position="296"/>
    </location>
    <ligand>
        <name>Mg(2+)</name>
        <dbReference type="ChEBI" id="CHEBI:18420"/>
    </ligand>
</feature>
<dbReference type="AlphaFoldDB" id="A0A1Z4BYF4"/>
<keyword evidence="13" id="KW-0472">Membrane</keyword>
<comment type="catalytic activity">
    <reaction evidence="10 11 13">
        <text>L-threonyl-[protein] + FAD = FMN-L-threonyl-[protein] + AMP + H(+)</text>
        <dbReference type="Rhea" id="RHEA:36847"/>
        <dbReference type="Rhea" id="RHEA-COMP:11060"/>
        <dbReference type="Rhea" id="RHEA-COMP:11061"/>
        <dbReference type="ChEBI" id="CHEBI:15378"/>
        <dbReference type="ChEBI" id="CHEBI:30013"/>
        <dbReference type="ChEBI" id="CHEBI:57692"/>
        <dbReference type="ChEBI" id="CHEBI:74257"/>
        <dbReference type="ChEBI" id="CHEBI:456215"/>
        <dbReference type="EC" id="2.7.1.180"/>
    </reaction>
</comment>
<dbReference type="OrthoDB" id="9778595at2"/>
<evidence type="ECO:0000313" key="14">
    <source>
        <dbReference type="EMBL" id="ASF46273.1"/>
    </source>
</evidence>
<keyword evidence="4 11" id="KW-0285">Flavoprotein</keyword>
<keyword evidence="15" id="KW-1185">Reference proteome</keyword>
<keyword evidence="5 11" id="KW-0808">Transferase</keyword>
<comment type="similarity">
    <text evidence="1 11 13">Belongs to the ApbE family.</text>
</comment>
<dbReference type="InterPro" id="IPR003374">
    <property type="entry name" value="ApbE-like_sf"/>
</dbReference>
<keyword evidence="13" id="KW-0997">Cell inner membrane</keyword>
<evidence type="ECO:0000313" key="15">
    <source>
        <dbReference type="Proteomes" id="UP000197019"/>
    </source>
</evidence>
<keyword evidence="13" id="KW-0449">Lipoprotein</keyword>
<comment type="function">
    <text evidence="13">Flavin transferase that catalyzes the transfer of the FMN moiety of FAD and its covalent binding to the hydroxyl group of a threonine residue in a target flavoprotein.</text>
</comment>
<dbReference type="EC" id="2.7.1.180" evidence="2 11"/>
<dbReference type="GO" id="GO:0046872">
    <property type="term" value="F:metal ion binding"/>
    <property type="evidence" value="ECO:0007669"/>
    <property type="project" value="UniProtKB-UniRule"/>
</dbReference>
<dbReference type="PIRSF" id="PIRSF006268">
    <property type="entry name" value="ApbE"/>
    <property type="match status" value="1"/>
</dbReference>
<dbReference type="GO" id="GO:0016740">
    <property type="term" value="F:transferase activity"/>
    <property type="evidence" value="ECO:0007669"/>
    <property type="project" value="UniProtKB-UniRule"/>
</dbReference>
<comment type="subcellular location">
    <subcellularLocation>
        <location evidence="13">Cell inner membrane</location>
        <topology evidence="13">Lipid-anchor</topology>
        <orientation evidence="13">Periplasmic side</orientation>
    </subcellularLocation>
</comment>
<sequence>MSHYPYRNAALALLFLLTAILSGCSEPPLQKFAGAAQGTTYHVSFWTTQPLDTNTIKVLADAEFSRLDKLLSNYRPDSEIEQLNATISSEPQTVNEEIIGLIEQARTVSAASAGCYDLTIKPLFDLWGFKADKFSAPTPAALQATLKEVGFAKIEVLDKTHLRKLNPHLRIDLSSIAQGYSVARISALLEQQGINNYLVEIGGELQTRGKKPSGEAWRIALEKPLSEERTMQKIITINQSEPLSVMTSGTYRHYFDVNGKRYSHILDARLGVPVEHNTVSVTVLHNDPTQADAWSTALLCLGREAGLAAANKAGIAALFIENQDNSFNEYSSAALEALHTITIK</sequence>
<organism evidence="14 15">
    <name type="scientific">Methylovulum psychrotolerans</name>
    <dbReference type="NCBI Taxonomy" id="1704499"/>
    <lineage>
        <taxon>Bacteria</taxon>
        <taxon>Pseudomonadati</taxon>
        <taxon>Pseudomonadota</taxon>
        <taxon>Gammaproteobacteria</taxon>
        <taxon>Methylococcales</taxon>
        <taxon>Methylococcaceae</taxon>
        <taxon>Methylovulum</taxon>
    </lineage>
</organism>
<dbReference type="KEGG" id="mpsy:CEK71_09375"/>
<reference evidence="14 15" key="1">
    <citation type="submission" date="2017-06" db="EMBL/GenBank/DDBJ databases">
        <title>Genome Sequencing of the methanotroph Methylovulum psychrotolerants str. HV10-M2 isolated from a high-altitude environment.</title>
        <authorList>
            <person name="Mateos-Rivera A."/>
        </authorList>
    </citation>
    <scope>NUCLEOTIDE SEQUENCE [LARGE SCALE GENOMIC DNA]</scope>
    <source>
        <strain evidence="14 15">HV10_M2</strain>
    </source>
</reference>
<comment type="cofactor">
    <cofactor evidence="12">
        <name>Mg(2+)</name>
        <dbReference type="ChEBI" id="CHEBI:18420"/>
    </cofactor>
    <cofactor evidence="12">
        <name>Mn(2+)</name>
        <dbReference type="ChEBI" id="CHEBI:29035"/>
    </cofactor>
    <text evidence="12">Magnesium. Can also use manganese.</text>
</comment>
<feature type="binding site" evidence="12">
    <location>
        <position position="292"/>
    </location>
    <ligand>
        <name>Mg(2+)</name>
        <dbReference type="ChEBI" id="CHEBI:18420"/>
    </ligand>
</feature>
<dbReference type="EMBL" id="CP022129">
    <property type="protein sequence ID" value="ASF46273.1"/>
    <property type="molecule type" value="Genomic_DNA"/>
</dbReference>
<dbReference type="Proteomes" id="UP000197019">
    <property type="component" value="Chromosome"/>
</dbReference>
<evidence type="ECO:0000256" key="10">
    <source>
        <dbReference type="ARBA" id="ARBA00048540"/>
    </source>
</evidence>
<dbReference type="SUPFAM" id="SSF143631">
    <property type="entry name" value="ApbE-like"/>
    <property type="match status" value="1"/>
</dbReference>
<dbReference type="GO" id="GO:0005886">
    <property type="term" value="C:plasma membrane"/>
    <property type="evidence" value="ECO:0007669"/>
    <property type="project" value="UniProtKB-SubCell"/>
</dbReference>
<evidence type="ECO:0000256" key="8">
    <source>
        <dbReference type="ARBA" id="ARBA00022842"/>
    </source>
</evidence>
<evidence type="ECO:0000256" key="4">
    <source>
        <dbReference type="ARBA" id="ARBA00022630"/>
    </source>
</evidence>
<accession>A0A1Z4BYF4</accession>
<evidence type="ECO:0000256" key="9">
    <source>
        <dbReference type="ARBA" id="ARBA00031306"/>
    </source>
</evidence>
<evidence type="ECO:0000256" key="3">
    <source>
        <dbReference type="ARBA" id="ARBA00016337"/>
    </source>
</evidence>
<keyword evidence="7 11" id="KW-0274">FAD</keyword>
<evidence type="ECO:0000256" key="5">
    <source>
        <dbReference type="ARBA" id="ARBA00022679"/>
    </source>
</evidence>
<evidence type="ECO:0000256" key="13">
    <source>
        <dbReference type="RuleBase" id="RU363002"/>
    </source>
</evidence>
<dbReference type="InterPro" id="IPR024932">
    <property type="entry name" value="ApbE"/>
</dbReference>
<feature type="binding site" evidence="12">
    <location>
        <position position="175"/>
    </location>
    <ligand>
        <name>Mg(2+)</name>
        <dbReference type="ChEBI" id="CHEBI:18420"/>
    </ligand>
</feature>
<evidence type="ECO:0000256" key="6">
    <source>
        <dbReference type="ARBA" id="ARBA00022723"/>
    </source>
</evidence>
<dbReference type="RefSeq" id="WP_088619145.1">
    <property type="nucleotide sequence ID" value="NZ_CP022129.1"/>
</dbReference>
<dbReference type="Pfam" id="PF02424">
    <property type="entry name" value="ApbE"/>
    <property type="match status" value="1"/>
</dbReference>
<dbReference type="Gene3D" id="3.10.520.10">
    <property type="entry name" value="ApbE-like domains"/>
    <property type="match status" value="1"/>
</dbReference>
<proteinExistence type="inferred from homology"/>
<evidence type="ECO:0000256" key="12">
    <source>
        <dbReference type="PIRSR" id="PIRSR006268-2"/>
    </source>
</evidence>
<keyword evidence="13" id="KW-1003">Cell membrane</keyword>
<dbReference type="PANTHER" id="PTHR30040:SF2">
    <property type="entry name" value="FAD:PROTEIN FMN TRANSFERASE"/>
    <property type="match status" value="1"/>
</dbReference>
<evidence type="ECO:0000256" key="7">
    <source>
        <dbReference type="ARBA" id="ARBA00022827"/>
    </source>
</evidence>
<dbReference type="PANTHER" id="PTHR30040">
    <property type="entry name" value="THIAMINE BIOSYNTHESIS LIPOPROTEIN APBE"/>
    <property type="match status" value="1"/>
</dbReference>
<keyword evidence="6 11" id="KW-0479">Metal-binding</keyword>
<gene>
    <name evidence="14" type="ORF">CEK71_09375</name>
</gene>
<dbReference type="PROSITE" id="PS51257">
    <property type="entry name" value="PROKAR_LIPOPROTEIN"/>
    <property type="match status" value="1"/>
</dbReference>
<evidence type="ECO:0000256" key="11">
    <source>
        <dbReference type="PIRNR" id="PIRNR006268"/>
    </source>
</evidence>
<evidence type="ECO:0000256" key="2">
    <source>
        <dbReference type="ARBA" id="ARBA00011955"/>
    </source>
</evidence>
<evidence type="ECO:0000256" key="1">
    <source>
        <dbReference type="ARBA" id="ARBA00008282"/>
    </source>
</evidence>
<keyword evidence="8 11" id="KW-0460">Magnesium</keyword>
<protein>
    <recommendedName>
        <fullName evidence="3 11">FAD:protein FMN transferase</fullName>
        <ecNumber evidence="2 11">2.7.1.180</ecNumber>
    </recommendedName>
    <alternativeName>
        <fullName evidence="9 11">Flavin transferase</fullName>
    </alternativeName>
</protein>